<protein>
    <submittedName>
        <fullName evidence="2">Prepilin-type N-terminal cleavage/methylation domain-containing protein</fullName>
    </submittedName>
</protein>
<dbReference type="NCBIfam" id="TIGR02532">
    <property type="entry name" value="IV_pilin_GFxxxE"/>
    <property type="match status" value="1"/>
</dbReference>
<dbReference type="Pfam" id="PF07963">
    <property type="entry name" value="N_methyl"/>
    <property type="match status" value="1"/>
</dbReference>
<keyword evidence="1" id="KW-0812">Transmembrane</keyword>
<keyword evidence="3" id="KW-1185">Reference proteome</keyword>
<dbReference type="SUPFAM" id="SSF54523">
    <property type="entry name" value="Pili subunits"/>
    <property type="match status" value="1"/>
</dbReference>
<keyword evidence="1" id="KW-1133">Transmembrane helix</keyword>
<evidence type="ECO:0000256" key="1">
    <source>
        <dbReference type="SAM" id="Phobius"/>
    </source>
</evidence>
<dbReference type="InterPro" id="IPR045584">
    <property type="entry name" value="Pilin-like"/>
</dbReference>
<feature type="transmembrane region" description="Helical" evidence="1">
    <location>
        <begin position="12"/>
        <end position="35"/>
    </location>
</feature>
<dbReference type="RefSeq" id="WP_144916457.1">
    <property type="nucleotide sequence ID" value="NZ_VLLI01000019.1"/>
</dbReference>
<evidence type="ECO:0000313" key="3">
    <source>
        <dbReference type="Proteomes" id="UP000317010"/>
    </source>
</evidence>
<gene>
    <name evidence="2" type="ORF">JN11_04648</name>
</gene>
<reference evidence="2 3" key="1">
    <citation type="submission" date="2019-07" db="EMBL/GenBank/DDBJ databases">
        <title>Genomic Encyclopedia of Archaeal and Bacterial Type Strains, Phase II (KMG-II): from individual species to whole genera.</title>
        <authorList>
            <person name="Goeker M."/>
        </authorList>
    </citation>
    <scope>NUCLEOTIDE SEQUENCE [LARGE SCALE GENOMIC DNA]</scope>
    <source>
        <strain evidence="2 3">ATCC BAA-1854</strain>
    </source>
</reference>
<accession>A0A562TMT2</accession>
<evidence type="ECO:0000313" key="2">
    <source>
        <dbReference type="EMBL" id="TWI94538.1"/>
    </source>
</evidence>
<keyword evidence="1" id="KW-0472">Membrane</keyword>
<sequence length="168" mass="19387">MNKHNVKAFTLLEVAITMLITAILIGLAYTSYGILVKSYRSFVVKNDSMQELVSLDHVLARDFDRAEIVTKDNEGIILKNTQYSIKYSISPTFIVREALKTDTFNVQIQDMQTSFEHVPIIEVQETEEQNRIDELSFTLLFQNEKIPYHYGKRYSAANLIQRNPNAIH</sequence>
<dbReference type="Proteomes" id="UP000317010">
    <property type="component" value="Unassembled WGS sequence"/>
</dbReference>
<dbReference type="AlphaFoldDB" id="A0A562TMT2"/>
<name>A0A562TMT2_9SPHI</name>
<organism evidence="2 3">
    <name type="scientific">Mucilaginibacter frigoritolerans</name>
    <dbReference type="NCBI Taxonomy" id="652788"/>
    <lineage>
        <taxon>Bacteria</taxon>
        <taxon>Pseudomonadati</taxon>
        <taxon>Bacteroidota</taxon>
        <taxon>Sphingobacteriia</taxon>
        <taxon>Sphingobacteriales</taxon>
        <taxon>Sphingobacteriaceae</taxon>
        <taxon>Mucilaginibacter</taxon>
    </lineage>
</organism>
<dbReference type="EMBL" id="VLLI01000019">
    <property type="protein sequence ID" value="TWI94538.1"/>
    <property type="molecule type" value="Genomic_DNA"/>
</dbReference>
<dbReference type="InterPro" id="IPR012902">
    <property type="entry name" value="N_methyl_site"/>
</dbReference>
<proteinExistence type="predicted"/>
<dbReference type="OrthoDB" id="794187at2"/>
<comment type="caution">
    <text evidence="2">The sequence shown here is derived from an EMBL/GenBank/DDBJ whole genome shotgun (WGS) entry which is preliminary data.</text>
</comment>